<gene>
    <name evidence="5" type="ORF">DLJ74_13825</name>
</gene>
<dbReference type="InterPro" id="IPR018060">
    <property type="entry name" value="HTH_AraC"/>
</dbReference>
<dbReference type="PROSITE" id="PS01124">
    <property type="entry name" value="HTH_ARAC_FAMILY_2"/>
    <property type="match status" value="1"/>
</dbReference>
<accession>A0A317L125</accession>
<dbReference type="GO" id="GO:0043565">
    <property type="term" value="F:sequence-specific DNA binding"/>
    <property type="evidence" value="ECO:0007669"/>
    <property type="project" value="InterPro"/>
</dbReference>
<feature type="domain" description="HTH araC/xylS-type" evidence="4">
    <location>
        <begin position="186"/>
        <end position="284"/>
    </location>
</feature>
<evidence type="ECO:0000259" key="4">
    <source>
        <dbReference type="PROSITE" id="PS01124"/>
    </source>
</evidence>
<dbReference type="SMART" id="SM00342">
    <property type="entry name" value="HTH_ARAC"/>
    <property type="match status" value="1"/>
</dbReference>
<dbReference type="InterPro" id="IPR037923">
    <property type="entry name" value="HTH-like"/>
</dbReference>
<evidence type="ECO:0000256" key="3">
    <source>
        <dbReference type="ARBA" id="ARBA00023163"/>
    </source>
</evidence>
<dbReference type="PANTHER" id="PTHR43280:SF2">
    <property type="entry name" value="HTH-TYPE TRANSCRIPTIONAL REGULATOR EXSA"/>
    <property type="match status" value="1"/>
</dbReference>
<dbReference type="Proteomes" id="UP000245624">
    <property type="component" value="Unassembled WGS sequence"/>
</dbReference>
<dbReference type="SUPFAM" id="SSF46689">
    <property type="entry name" value="Homeodomain-like"/>
    <property type="match status" value="2"/>
</dbReference>
<dbReference type="InterPro" id="IPR020449">
    <property type="entry name" value="Tscrpt_reg_AraC-type_HTH"/>
</dbReference>
<protein>
    <submittedName>
        <fullName evidence="5">AraC family transcriptional regulator</fullName>
    </submittedName>
</protein>
<dbReference type="RefSeq" id="WP_109984910.1">
    <property type="nucleotide sequence ID" value="NZ_QGTD01000013.1"/>
</dbReference>
<organism evidence="5 6">
    <name type="scientific">Gracilibacillus dipsosauri</name>
    <dbReference type="NCBI Taxonomy" id="178340"/>
    <lineage>
        <taxon>Bacteria</taxon>
        <taxon>Bacillati</taxon>
        <taxon>Bacillota</taxon>
        <taxon>Bacilli</taxon>
        <taxon>Bacillales</taxon>
        <taxon>Bacillaceae</taxon>
        <taxon>Gracilibacillus</taxon>
    </lineage>
</organism>
<comment type="caution">
    <text evidence="5">The sequence shown here is derived from an EMBL/GenBank/DDBJ whole genome shotgun (WGS) entry which is preliminary data.</text>
</comment>
<dbReference type="PRINTS" id="PR00032">
    <property type="entry name" value="HTHARAC"/>
</dbReference>
<evidence type="ECO:0000256" key="2">
    <source>
        <dbReference type="ARBA" id="ARBA00023125"/>
    </source>
</evidence>
<keyword evidence="3" id="KW-0804">Transcription</keyword>
<dbReference type="PANTHER" id="PTHR43280">
    <property type="entry name" value="ARAC-FAMILY TRANSCRIPTIONAL REGULATOR"/>
    <property type="match status" value="1"/>
</dbReference>
<dbReference type="EMBL" id="QGTD01000013">
    <property type="protein sequence ID" value="PWU67539.1"/>
    <property type="molecule type" value="Genomic_DNA"/>
</dbReference>
<dbReference type="Gene3D" id="1.10.10.60">
    <property type="entry name" value="Homeodomain-like"/>
    <property type="match status" value="2"/>
</dbReference>
<evidence type="ECO:0000256" key="1">
    <source>
        <dbReference type="ARBA" id="ARBA00023015"/>
    </source>
</evidence>
<evidence type="ECO:0000313" key="5">
    <source>
        <dbReference type="EMBL" id="PWU67539.1"/>
    </source>
</evidence>
<dbReference type="SUPFAM" id="SSF51215">
    <property type="entry name" value="Regulatory protein AraC"/>
    <property type="match status" value="1"/>
</dbReference>
<proteinExistence type="predicted"/>
<evidence type="ECO:0000313" key="6">
    <source>
        <dbReference type="Proteomes" id="UP000245624"/>
    </source>
</evidence>
<dbReference type="InterPro" id="IPR009057">
    <property type="entry name" value="Homeodomain-like_sf"/>
</dbReference>
<name>A0A317L125_9BACI</name>
<sequence>MKNPVKIEAHTLPLIREVGFMYDIDGVFKHPDRVMEYLHVFIYVKKGRIHVIEDDIEYYVDKGSYLFLRKDIYHFGRELYLPGSEWYYIHFSDKNTGAPNVEFTPFRQTSLIGEEAYQAIFTLPKYGKVTNAPWMETKLVKLLELYESTNPMRPILSSMEAHQIFLELYMDKMQENANKKSHRIIARMVKLLHENEDQKLTGDQIANAMGMNYSYLSSLFKNHTGKSVTQYQNEILIEKAIQLFKKDNQNVSEVSDYLGFSNPFYFSRVFKKVTGVSPSTYLQQIYRN</sequence>
<reference evidence="5 6" key="1">
    <citation type="submission" date="2018-05" db="EMBL/GenBank/DDBJ databases">
        <title>Genomic analysis of Gracilibacillus dipsosauri DD1 reveals novel features of a salt-tolerant amylase.</title>
        <authorList>
            <person name="Deutch C.E."/>
            <person name="Yang S."/>
        </authorList>
    </citation>
    <scope>NUCLEOTIDE SEQUENCE [LARGE SCALE GENOMIC DNA]</scope>
    <source>
        <strain evidence="5 6">DD1</strain>
    </source>
</reference>
<keyword evidence="1" id="KW-0805">Transcription regulation</keyword>
<keyword evidence="6" id="KW-1185">Reference proteome</keyword>
<dbReference type="GO" id="GO:0003700">
    <property type="term" value="F:DNA-binding transcription factor activity"/>
    <property type="evidence" value="ECO:0007669"/>
    <property type="project" value="InterPro"/>
</dbReference>
<keyword evidence="2" id="KW-0238">DNA-binding</keyword>
<dbReference type="Pfam" id="PF12833">
    <property type="entry name" value="HTH_18"/>
    <property type="match status" value="1"/>
</dbReference>
<dbReference type="OrthoDB" id="9807321at2"/>
<dbReference type="AlphaFoldDB" id="A0A317L125"/>